<sequence length="268" mass="29644">MNISILGCGWLGLPLGKKLIEAGHIVKGSTTSRDKINLLSSEGIIPYKIQLFEEGVQGDMTSFLKDSEVLIIDIPPGLRKDPEVNFVGKIGRLKSYIQKSDIKKVLFVSATSVYEDGNDFPVYTEEDSANGTAENAIQLKGAEMLLRDSERYVTSIIRFGGLLGPGRHPVNYLSGKSDLKDPEAPVNLIHLEDCIGIISAILEKEAWGETFHGVYPDHPTRKDYYCSTAVEKGLASMSFKEDTVSKGKVISSNVLQKELQYEFVQNIW</sequence>
<proteinExistence type="predicted"/>
<dbReference type="SUPFAM" id="SSF51735">
    <property type="entry name" value="NAD(P)-binding Rossmann-fold domains"/>
    <property type="match status" value="1"/>
</dbReference>
<dbReference type="EMBL" id="VORY01000001">
    <property type="protein sequence ID" value="TXD95824.1"/>
    <property type="molecule type" value="Genomic_DNA"/>
</dbReference>
<evidence type="ECO:0000313" key="2">
    <source>
        <dbReference type="Proteomes" id="UP000321367"/>
    </source>
</evidence>
<dbReference type="InterPro" id="IPR051783">
    <property type="entry name" value="NAD(P)-dependent_oxidoreduct"/>
</dbReference>
<dbReference type="Proteomes" id="UP000321367">
    <property type="component" value="Unassembled WGS sequence"/>
</dbReference>
<accession>A0A5C6ZZC9</accession>
<dbReference type="GO" id="GO:0005737">
    <property type="term" value="C:cytoplasm"/>
    <property type="evidence" value="ECO:0007669"/>
    <property type="project" value="TreeGrafter"/>
</dbReference>
<dbReference type="PANTHER" id="PTHR48079">
    <property type="entry name" value="PROTEIN YEEZ"/>
    <property type="match status" value="1"/>
</dbReference>
<dbReference type="AlphaFoldDB" id="A0A5C6ZZC9"/>
<dbReference type="PANTHER" id="PTHR48079:SF6">
    <property type="entry name" value="NAD(P)-BINDING DOMAIN-CONTAINING PROTEIN-RELATED"/>
    <property type="match status" value="1"/>
</dbReference>
<dbReference type="Gene3D" id="3.40.50.720">
    <property type="entry name" value="NAD(P)-binding Rossmann-like Domain"/>
    <property type="match status" value="1"/>
</dbReference>
<dbReference type="OrthoDB" id="751203at2"/>
<dbReference type="GO" id="GO:0004029">
    <property type="term" value="F:aldehyde dehydrogenase (NAD+) activity"/>
    <property type="evidence" value="ECO:0007669"/>
    <property type="project" value="TreeGrafter"/>
</dbReference>
<gene>
    <name evidence="1" type="ORF">ES724_02020</name>
</gene>
<dbReference type="RefSeq" id="WP_146928840.1">
    <property type="nucleotide sequence ID" value="NZ_CBCSHZ010000003.1"/>
</dbReference>
<comment type="caution">
    <text evidence="1">The sequence shown here is derived from an EMBL/GenBank/DDBJ whole genome shotgun (WGS) entry which is preliminary data.</text>
</comment>
<reference evidence="1 2" key="1">
    <citation type="submission" date="2019-08" db="EMBL/GenBank/DDBJ databases">
        <title>Genome sequence of Gillisia hiemivivida IC154 (type strain).</title>
        <authorList>
            <person name="Bowman J.P."/>
        </authorList>
    </citation>
    <scope>NUCLEOTIDE SEQUENCE [LARGE SCALE GENOMIC DNA]</scope>
    <source>
        <strain evidence="1 2">IC154</strain>
    </source>
</reference>
<protein>
    <submittedName>
        <fullName evidence="1">SDR family NAD(P)-dependent oxidoreductase</fullName>
    </submittedName>
</protein>
<organism evidence="1 2">
    <name type="scientific">Gillisia hiemivivida</name>
    <dbReference type="NCBI Taxonomy" id="291190"/>
    <lineage>
        <taxon>Bacteria</taxon>
        <taxon>Pseudomonadati</taxon>
        <taxon>Bacteroidota</taxon>
        <taxon>Flavobacteriia</taxon>
        <taxon>Flavobacteriales</taxon>
        <taxon>Flavobacteriaceae</taxon>
        <taxon>Gillisia</taxon>
    </lineage>
</organism>
<evidence type="ECO:0000313" key="1">
    <source>
        <dbReference type="EMBL" id="TXD95824.1"/>
    </source>
</evidence>
<keyword evidence="2" id="KW-1185">Reference proteome</keyword>
<name>A0A5C6ZZC9_9FLAO</name>
<dbReference type="InterPro" id="IPR036291">
    <property type="entry name" value="NAD(P)-bd_dom_sf"/>
</dbReference>